<dbReference type="AlphaFoldDB" id="A0A0A8Z3Q5"/>
<reference evidence="2" key="1">
    <citation type="submission" date="2014-09" db="EMBL/GenBank/DDBJ databases">
        <authorList>
            <person name="Magalhaes I.L.F."/>
            <person name="Oliveira U."/>
            <person name="Santos F.R."/>
            <person name="Vidigal T.H.D.A."/>
            <person name="Brescovit A.D."/>
            <person name="Santos A.J."/>
        </authorList>
    </citation>
    <scope>NUCLEOTIDE SEQUENCE</scope>
    <source>
        <tissue evidence="2">Shoot tissue taken approximately 20 cm above the soil surface</tissue>
    </source>
</reference>
<dbReference type="EMBL" id="GBRH01264464">
    <property type="protein sequence ID" value="JAD33431.1"/>
    <property type="molecule type" value="Transcribed_RNA"/>
</dbReference>
<organism evidence="2">
    <name type="scientific">Arundo donax</name>
    <name type="common">Giant reed</name>
    <name type="synonym">Donax arundinaceus</name>
    <dbReference type="NCBI Taxonomy" id="35708"/>
    <lineage>
        <taxon>Eukaryota</taxon>
        <taxon>Viridiplantae</taxon>
        <taxon>Streptophyta</taxon>
        <taxon>Embryophyta</taxon>
        <taxon>Tracheophyta</taxon>
        <taxon>Spermatophyta</taxon>
        <taxon>Magnoliopsida</taxon>
        <taxon>Liliopsida</taxon>
        <taxon>Poales</taxon>
        <taxon>Poaceae</taxon>
        <taxon>PACMAD clade</taxon>
        <taxon>Arundinoideae</taxon>
        <taxon>Arundineae</taxon>
        <taxon>Arundo</taxon>
    </lineage>
</organism>
<proteinExistence type="predicted"/>
<feature type="compositionally biased region" description="Polar residues" evidence="1">
    <location>
        <begin position="1"/>
        <end position="12"/>
    </location>
</feature>
<evidence type="ECO:0000313" key="2">
    <source>
        <dbReference type="EMBL" id="JAD33431.1"/>
    </source>
</evidence>
<name>A0A0A8Z3Q5_ARUDO</name>
<protein>
    <submittedName>
        <fullName evidence="2">Uncharacterized protein</fullName>
    </submittedName>
</protein>
<sequence length="40" mass="4729">MESNNPPENSGTVLKRSELRARRRSHRHHHHRHPDKLAAL</sequence>
<feature type="compositionally biased region" description="Basic residues" evidence="1">
    <location>
        <begin position="21"/>
        <end position="34"/>
    </location>
</feature>
<reference evidence="2" key="2">
    <citation type="journal article" date="2015" name="Data Brief">
        <title>Shoot transcriptome of the giant reed, Arundo donax.</title>
        <authorList>
            <person name="Barrero R.A."/>
            <person name="Guerrero F.D."/>
            <person name="Moolhuijzen P."/>
            <person name="Goolsby J.A."/>
            <person name="Tidwell J."/>
            <person name="Bellgard S.E."/>
            <person name="Bellgard M.I."/>
        </authorList>
    </citation>
    <scope>NUCLEOTIDE SEQUENCE</scope>
    <source>
        <tissue evidence="2">Shoot tissue taken approximately 20 cm above the soil surface</tissue>
    </source>
</reference>
<evidence type="ECO:0000256" key="1">
    <source>
        <dbReference type="SAM" id="MobiDB-lite"/>
    </source>
</evidence>
<feature type="region of interest" description="Disordered" evidence="1">
    <location>
        <begin position="1"/>
        <end position="40"/>
    </location>
</feature>
<accession>A0A0A8Z3Q5</accession>